<reference evidence="1 2" key="1">
    <citation type="submission" date="2019-02" db="EMBL/GenBank/DDBJ databases">
        <title>Deep-cultivation of Planctomycetes and their phenomic and genomic characterization uncovers novel biology.</title>
        <authorList>
            <person name="Wiegand S."/>
            <person name="Jogler M."/>
            <person name="Boedeker C."/>
            <person name="Pinto D."/>
            <person name="Vollmers J."/>
            <person name="Rivas-Marin E."/>
            <person name="Kohn T."/>
            <person name="Peeters S.H."/>
            <person name="Heuer A."/>
            <person name="Rast P."/>
            <person name="Oberbeckmann S."/>
            <person name="Bunk B."/>
            <person name="Jeske O."/>
            <person name="Meyerdierks A."/>
            <person name="Storesund J.E."/>
            <person name="Kallscheuer N."/>
            <person name="Luecker S."/>
            <person name="Lage O.M."/>
            <person name="Pohl T."/>
            <person name="Merkel B.J."/>
            <person name="Hornburger P."/>
            <person name="Mueller R.-W."/>
            <person name="Bruemmer F."/>
            <person name="Labrenz M."/>
            <person name="Spormann A.M."/>
            <person name="Op den Camp H."/>
            <person name="Overmann J."/>
            <person name="Amann R."/>
            <person name="Jetten M.S.M."/>
            <person name="Mascher T."/>
            <person name="Medema M.H."/>
            <person name="Devos D.P."/>
            <person name="Kaster A.-K."/>
            <person name="Ovreas L."/>
            <person name="Rohde M."/>
            <person name="Galperin M.Y."/>
            <person name="Jogler C."/>
        </authorList>
    </citation>
    <scope>NUCLEOTIDE SEQUENCE [LARGE SCALE GENOMIC DNA]</scope>
    <source>
        <strain evidence="1 2">Mal48</strain>
    </source>
</reference>
<proteinExistence type="predicted"/>
<keyword evidence="2" id="KW-1185">Reference proteome</keyword>
<dbReference type="KEGG" id="tpol:Mal48_33980"/>
<protein>
    <submittedName>
        <fullName evidence="1">Uncharacterized protein</fullName>
    </submittedName>
</protein>
<gene>
    <name evidence="1" type="ORF">Mal48_33980</name>
</gene>
<sequence>MLSPLPTCWRRVAVTLSPCHPDYSRLGLSRFSSQVVSIPHYQFKLQIKYDVDVIGLIP</sequence>
<evidence type="ECO:0000313" key="1">
    <source>
        <dbReference type="EMBL" id="QDT34138.1"/>
    </source>
</evidence>
<accession>A0A517QRA2</accession>
<organism evidence="1 2">
    <name type="scientific">Thalassoglobus polymorphus</name>
    <dbReference type="NCBI Taxonomy" id="2527994"/>
    <lineage>
        <taxon>Bacteria</taxon>
        <taxon>Pseudomonadati</taxon>
        <taxon>Planctomycetota</taxon>
        <taxon>Planctomycetia</taxon>
        <taxon>Planctomycetales</taxon>
        <taxon>Planctomycetaceae</taxon>
        <taxon>Thalassoglobus</taxon>
    </lineage>
</organism>
<dbReference type="Proteomes" id="UP000315724">
    <property type="component" value="Chromosome"/>
</dbReference>
<dbReference type="AlphaFoldDB" id="A0A517QRA2"/>
<dbReference type="EMBL" id="CP036267">
    <property type="protein sequence ID" value="QDT34138.1"/>
    <property type="molecule type" value="Genomic_DNA"/>
</dbReference>
<evidence type="ECO:0000313" key="2">
    <source>
        <dbReference type="Proteomes" id="UP000315724"/>
    </source>
</evidence>
<name>A0A517QRA2_9PLAN</name>